<dbReference type="PANTHER" id="PTHR12469">
    <property type="entry name" value="PROTEIN EMI5 HOMOLOG, MITOCHONDRIAL"/>
    <property type="match status" value="1"/>
</dbReference>
<comment type="similarity">
    <text evidence="1">Belongs to the SdhE FAD assembly factor family.</text>
</comment>
<dbReference type="Pfam" id="PF03937">
    <property type="entry name" value="Sdh5"/>
    <property type="match status" value="1"/>
</dbReference>
<gene>
    <name evidence="4" type="ORF">GCM10008171_09350</name>
</gene>
<dbReference type="EMBL" id="BSFK01000005">
    <property type="protein sequence ID" value="GLK75681.1"/>
    <property type="molecule type" value="Genomic_DNA"/>
</dbReference>
<dbReference type="SUPFAM" id="SSF109910">
    <property type="entry name" value="YgfY-like"/>
    <property type="match status" value="1"/>
</dbReference>
<dbReference type="PANTHER" id="PTHR12469:SF2">
    <property type="entry name" value="SUCCINATE DEHYDROGENASE ASSEMBLY FACTOR 2, MITOCHONDRIAL"/>
    <property type="match status" value="1"/>
</dbReference>
<reference evidence="4" key="1">
    <citation type="journal article" date="2014" name="Int. J. Syst. Evol. Microbiol.">
        <title>Complete genome sequence of Corynebacterium casei LMG S-19264T (=DSM 44701T), isolated from a smear-ripened cheese.</title>
        <authorList>
            <consortium name="US DOE Joint Genome Institute (JGI-PGF)"/>
            <person name="Walter F."/>
            <person name="Albersmeier A."/>
            <person name="Kalinowski J."/>
            <person name="Ruckert C."/>
        </authorList>
    </citation>
    <scope>NUCLEOTIDE SEQUENCE</scope>
    <source>
        <strain evidence="4">VKM B-2555</strain>
    </source>
</reference>
<dbReference type="Gene3D" id="1.10.150.250">
    <property type="entry name" value="Flavinator of succinate dehydrogenase"/>
    <property type="match status" value="1"/>
</dbReference>
<evidence type="ECO:0000313" key="4">
    <source>
        <dbReference type="EMBL" id="GLK75681.1"/>
    </source>
</evidence>
<proteinExistence type="inferred from homology"/>
<evidence type="ECO:0000256" key="2">
    <source>
        <dbReference type="ARBA" id="ARBA00019418"/>
    </source>
</evidence>
<dbReference type="InterPro" id="IPR005631">
    <property type="entry name" value="SDH"/>
</dbReference>
<dbReference type="Proteomes" id="UP001143364">
    <property type="component" value="Unassembled WGS sequence"/>
</dbReference>
<keyword evidence="3" id="KW-0143">Chaperone</keyword>
<dbReference type="InterPro" id="IPR036714">
    <property type="entry name" value="SDH_sf"/>
</dbReference>
<protein>
    <recommendedName>
        <fullName evidence="2">FAD assembly factor SdhE</fullName>
    </recommendedName>
</protein>
<comment type="caution">
    <text evidence="4">The sequence shown here is derived from an EMBL/GenBank/DDBJ whole genome shotgun (WGS) entry which is preliminary data.</text>
</comment>
<dbReference type="GO" id="GO:0006099">
    <property type="term" value="P:tricarboxylic acid cycle"/>
    <property type="evidence" value="ECO:0007669"/>
    <property type="project" value="TreeGrafter"/>
</dbReference>
<keyword evidence="5" id="KW-1185">Reference proteome</keyword>
<evidence type="ECO:0000256" key="1">
    <source>
        <dbReference type="ARBA" id="ARBA00008571"/>
    </source>
</evidence>
<dbReference type="AlphaFoldDB" id="A0A9W6JFW8"/>
<name>A0A9W6JFW8_9HYPH</name>
<evidence type="ECO:0000313" key="5">
    <source>
        <dbReference type="Proteomes" id="UP001143364"/>
    </source>
</evidence>
<accession>A0A9W6JFW8</accession>
<evidence type="ECO:0000256" key="3">
    <source>
        <dbReference type="ARBA" id="ARBA00023186"/>
    </source>
</evidence>
<dbReference type="RefSeq" id="WP_271203620.1">
    <property type="nucleotide sequence ID" value="NZ_BSFK01000005.1"/>
</dbReference>
<reference evidence="4" key="2">
    <citation type="submission" date="2023-01" db="EMBL/GenBank/DDBJ databases">
        <authorList>
            <person name="Sun Q."/>
            <person name="Evtushenko L."/>
        </authorList>
    </citation>
    <scope>NUCLEOTIDE SEQUENCE</scope>
    <source>
        <strain evidence="4">VKM B-2555</strain>
    </source>
</reference>
<organism evidence="4 5">
    <name type="scientific">Methylopila jiangsuensis</name>
    <dbReference type="NCBI Taxonomy" id="586230"/>
    <lineage>
        <taxon>Bacteria</taxon>
        <taxon>Pseudomonadati</taxon>
        <taxon>Pseudomonadota</taxon>
        <taxon>Alphaproteobacteria</taxon>
        <taxon>Hyphomicrobiales</taxon>
        <taxon>Methylopilaceae</taxon>
        <taxon>Methylopila</taxon>
    </lineage>
</organism>
<sequence length="100" mass="11544">MTGTTRSVEGLDPRRRRALYRSWRRGTREMDLIMGRFADAEIDRLTAAELDLFEALIERQDRELFSWISGTEPVAPECDTQVFARLKAFHAAYPTTEHIG</sequence>